<evidence type="ECO:0000256" key="1">
    <source>
        <dbReference type="SAM" id="Phobius"/>
    </source>
</evidence>
<keyword evidence="1" id="KW-0472">Membrane</keyword>
<name>A0A926HP80_9FIRM</name>
<dbReference type="Proteomes" id="UP000623172">
    <property type="component" value="Unassembled WGS sequence"/>
</dbReference>
<reference evidence="2" key="1">
    <citation type="submission" date="2020-08" db="EMBL/GenBank/DDBJ databases">
        <title>Genome public.</title>
        <authorList>
            <person name="Liu C."/>
            <person name="Sun Q."/>
        </authorList>
    </citation>
    <scope>NUCLEOTIDE SEQUENCE</scope>
    <source>
        <strain evidence="2">NSJ-53</strain>
    </source>
</reference>
<keyword evidence="1" id="KW-1133">Transmembrane helix</keyword>
<feature type="transmembrane region" description="Helical" evidence="1">
    <location>
        <begin position="38"/>
        <end position="56"/>
    </location>
</feature>
<keyword evidence="1" id="KW-0812">Transmembrane</keyword>
<gene>
    <name evidence="2" type="ORF">H8696_00910</name>
</gene>
<feature type="transmembrane region" description="Helical" evidence="1">
    <location>
        <begin position="63"/>
        <end position="83"/>
    </location>
</feature>
<feature type="transmembrane region" description="Helical" evidence="1">
    <location>
        <begin position="95"/>
        <end position="115"/>
    </location>
</feature>
<sequence>MESRGRRRLGAALPFVVLGAGYGLIRFVLFGMHGMKDWPDLMAGAGLAVLIAAALAGGRRTAWASALGYAAGFLLGALLSCGGTDPGGGKTNNLWIIWAGAYGLFILGGIALDLWKRQKERQDSRQS</sequence>
<dbReference type="AlphaFoldDB" id="A0A926HP80"/>
<comment type="caution">
    <text evidence="2">The sequence shown here is derived from an EMBL/GenBank/DDBJ whole genome shotgun (WGS) entry which is preliminary data.</text>
</comment>
<keyword evidence="3" id="KW-1185">Reference proteome</keyword>
<dbReference type="RefSeq" id="WP_249314316.1">
    <property type="nucleotide sequence ID" value="NZ_JACRSR010000001.1"/>
</dbReference>
<organism evidence="2 3">
    <name type="scientific">Gehongia tenuis</name>
    <dbReference type="NCBI Taxonomy" id="2763655"/>
    <lineage>
        <taxon>Bacteria</taxon>
        <taxon>Bacillati</taxon>
        <taxon>Bacillota</taxon>
        <taxon>Clostridia</taxon>
        <taxon>Christensenellales</taxon>
        <taxon>Christensenellaceae</taxon>
        <taxon>Gehongia</taxon>
    </lineage>
</organism>
<feature type="transmembrane region" description="Helical" evidence="1">
    <location>
        <begin position="12"/>
        <end position="32"/>
    </location>
</feature>
<protein>
    <submittedName>
        <fullName evidence="2">Uncharacterized protein</fullName>
    </submittedName>
</protein>
<proteinExistence type="predicted"/>
<evidence type="ECO:0000313" key="2">
    <source>
        <dbReference type="EMBL" id="MBC8530405.1"/>
    </source>
</evidence>
<dbReference type="EMBL" id="JACRSR010000001">
    <property type="protein sequence ID" value="MBC8530405.1"/>
    <property type="molecule type" value="Genomic_DNA"/>
</dbReference>
<evidence type="ECO:0000313" key="3">
    <source>
        <dbReference type="Proteomes" id="UP000623172"/>
    </source>
</evidence>
<accession>A0A926HP80</accession>